<gene>
    <name evidence="1" type="ORF">D2962_09570</name>
</gene>
<dbReference type="EMBL" id="CP033169">
    <property type="protein sequence ID" value="AYO30828.1"/>
    <property type="molecule type" value="Genomic_DNA"/>
</dbReference>
<name>A0A3G2R6V5_9FIRM</name>
<evidence type="ECO:0000313" key="2">
    <source>
        <dbReference type="Proteomes" id="UP000280960"/>
    </source>
</evidence>
<accession>A0A3G2R6V5</accession>
<keyword evidence="2" id="KW-1185">Reference proteome</keyword>
<dbReference type="Gene3D" id="1.10.8.200">
    <property type="entry name" value="Replisome organizer (g39p helicase loader/inhibitor protein)"/>
    <property type="match status" value="1"/>
</dbReference>
<dbReference type="Proteomes" id="UP000280960">
    <property type="component" value="Chromosome"/>
</dbReference>
<dbReference type="AlphaFoldDB" id="A0A3G2R6V5"/>
<dbReference type="RefSeq" id="WP_122014846.1">
    <property type="nucleotide sequence ID" value="NZ_CP033169.1"/>
</dbReference>
<sequence>MTLDEIKNLVGWAVANFPAMQERDMGPTAMLWFEMLKDVPYKVAEKALFKILATAKYFPTVAEMREAIMEITTPQTETAAEAWGEVERAIRLYGYYRQAEALASMSPRTAKVVKYMGWQEICLSEEPGVVRGQFLKMYEQVAEREQKERLLPAALKEDIKRLSGSMSMKMLEGGKQDDEEQHWLAIQ</sequence>
<organism evidence="1 2">
    <name type="scientific">Biomaibacter acetigenes</name>
    <dbReference type="NCBI Taxonomy" id="2316383"/>
    <lineage>
        <taxon>Bacteria</taxon>
        <taxon>Bacillati</taxon>
        <taxon>Bacillota</taxon>
        <taxon>Clostridia</taxon>
        <taxon>Thermosediminibacterales</taxon>
        <taxon>Tepidanaerobacteraceae</taxon>
        <taxon>Biomaibacter</taxon>
    </lineage>
</organism>
<proteinExistence type="predicted"/>
<protein>
    <submittedName>
        <fullName evidence="1">Uncharacterized protein</fullName>
    </submittedName>
</protein>
<dbReference type="KEGG" id="bacg:D2962_09570"/>
<reference evidence="1 2" key="1">
    <citation type="submission" date="2018-10" db="EMBL/GenBank/DDBJ databases">
        <authorList>
            <person name="Zhang X."/>
        </authorList>
    </citation>
    <scope>NUCLEOTIDE SEQUENCE [LARGE SCALE GENOMIC DNA]</scope>
    <source>
        <strain evidence="1 2">SK-G1</strain>
    </source>
</reference>
<evidence type="ECO:0000313" key="1">
    <source>
        <dbReference type="EMBL" id="AYO30828.1"/>
    </source>
</evidence>